<dbReference type="Proteomes" id="UP000000739">
    <property type="component" value="Chromosome"/>
</dbReference>
<dbReference type="HOGENOM" id="CLU_2045846_0_0_7"/>
<dbReference type="AlphaFoldDB" id="B8FEZ3"/>
<sequence>MSKQLLNHIESRASELLKNALKPENLHALGSAKDVKRSWKRLRQALAPPRPERAAGSKRCFYGKEGQAASRLGIRLEQEVRHNQDPLEPDYPLLASCYSHFGHLRLAAKKRSACGRGGDK</sequence>
<evidence type="ECO:0000313" key="2">
    <source>
        <dbReference type="Proteomes" id="UP000000739"/>
    </source>
</evidence>
<accession>B8FEZ3</accession>
<proteinExistence type="predicted"/>
<dbReference type="EMBL" id="CP001322">
    <property type="protein sequence ID" value="ACL03670.1"/>
    <property type="molecule type" value="Genomic_DNA"/>
</dbReference>
<dbReference type="KEGG" id="dal:Dalk_1974"/>
<protein>
    <submittedName>
        <fullName evidence="1">Uncharacterized protein</fullName>
    </submittedName>
</protein>
<name>B8FEZ3_DESAL</name>
<evidence type="ECO:0000313" key="1">
    <source>
        <dbReference type="EMBL" id="ACL03670.1"/>
    </source>
</evidence>
<gene>
    <name evidence="1" type="ordered locus">Dalk_1974</name>
</gene>
<keyword evidence="2" id="KW-1185">Reference proteome</keyword>
<reference evidence="1 2" key="1">
    <citation type="journal article" date="2012" name="Environ. Microbiol.">
        <title>The genome sequence of Desulfatibacillum alkenivorans AK-01: a blueprint for anaerobic alkane oxidation.</title>
        <authorList>
            <person name="Callaghan A.V."/>
            <person name="Morris B.E."/>
            <person name="Pereira I.A."/>
            <person name="McInerney M.J."/>
            <person name="Austin R.N."/>
            <person name="Groves J.T."/>
            <person name="Kukor J.J."/>
            <person name="Suflita J.M."/>
            <person name="Young L.Y."/>
            <person name="Zylstra G.J."/>
            <person name="Wawrik B."/>
        </authorList>
    </citation>
    <scope>NUCLEOTIDE SEQUENCE [LARGE SCALE GENOMIC DNA]</scope>
    <source>
        <strain evidence="1 2">AK-01</strain>
    </source>
</reference>
<organism evidence="1 2">
    <name type="scientific">Desulfatibacillum aliphaticivorans</name>
    <dbReference type="NCBI Taxonomy" id="218208"/>
    <lineage>
        <taxon>Bacteria</taxon>
        <taxon>Pseudomonadati</taxon>
        <taxon>Thermodesulfobacteriota</taxon>
        <taxon>Desulfobacteria</taxon>
        <taxon>Desulfobacterales</taxon>
        <taxon>Desulfatibacillaceae</taxon>
        <taxon>Desulfatibacillum</taxon>
    </lineage>
</organism>
<dbReference type="RefSeq" id="WP_012611099.1">
    <property type="nucleotide sequence ID" value="NC_011768.1"/>
</dbReference>